<keyword evidence="3 5" id="KW-0831">Ubiquinone biosynthesis</keyword>
<feature type="binding site" evidence="5">
    <location>
        <position position="76"/>
    </location>
    <ligand>
        <name>S-adenosyl-L-methionine</name>
        <dbReference type="ChEBI" id="CHEBI:59789"/>
    </ligand>
</feature>
<evidence type="ECO:0000313" key="7">
    <source>
        <dbReference type="Proteomes" id="UP000000248"/>
    </source>
</evidence>
<evidence type="ECO:0000313" key="6">
    <source>
        <dbReference type="EMBL" id="ABQ13865.1"/>
    </source>
</evidence>
<dbReference type="PANTHER" id="PTHR43464:SF19">
    <property type="entry name" value="UBIQUINONE BIOSYNTHESIS O-METHYLTRANSFERASE, MITOCHONDRIAL"/>
    <property type="match status" value="1"/>
</dbReference>
<dbReference type="GO" id="GO:0061542">
    <property type="term" value="F:3-demethylubiquinol 3-O-methyltransferase activity"/>
    <property type="evidence" value="ECO:0007669"/>
    <property type="project" value="UniProtKB-UniRule"/>
</dbReference>
<keyword evidence="2 5" id="KW-0808">Transferase</keyword>
<reference evidence="6 7" key="1">
    <citation type="journal article" date="2007" name="Nat. Biotechnol.">
        <title>Genome sequence and identification of candidate vaccine antigens from the animal pathogen Dichelobacter nodosus.</title>
        <authorList>
            <person name="Myers G.S."/>
            <person name="Parker D."/>
            <person name="Al-Hasani K."/>
            <person name="Kennan R.M."/>
            <person name="Seemann T."/>
            <person name="Ren Q."/>
            <person name="Badger J.H."/>
            <person name="Selengut J.D."/>
            <person name="Deboy R.T."/>
            <person name="Tettelin H."/>
            <person name="Boyce J.D."/>
            <person name="McCarl V.P."/>
            <person name="Han X."/>
            <person name="Nelson W.C."/>
            <person name="Madupu R."/>
            <person name="Mohamoud Y."/>
            <person name="Holley T."/>
            <person name="Fedorova N."/>
            <person name="Khouri H."/>
            <person name="Bottomley S.P."/>
            <person name="Whittington R.J."/>
            <person name="Adler B."/>
            <person name="Songer J.G."/>
            <person name="Rood J.I."/>
            <person name="Paulsen I.T."/>
        </authorList>
    </citation>
    <scope>NUCLEOTIDE SEQUENCE [LARGE SCALE GENOMIC DNA]</scope>
    <source>
        <strain evidence="6 7">VCS1703A</strain>
    </source>
</reference>
<protein>
    <recommendedName>
        <fullName evidence="5">Ubiquinone biosynthesis O-methyltransferase</fullName>
    </recommendedName>
    <alternativeName>
        <fullName evidence="5">2-polyprenyl-6-hydroxyphenol methylase</fullName>
        <ecNumber evidence="5">2.1.1.222</ecNumber>
    </alternativeName>
    <alternativeName>
        <fullName evidence="5">3-demethylubiquinone 3-O-methyltransferase</fullName>
        <ecNumber evidence="5">2.1.1.64</ecNumber>
    </alternativeName>
</protein>
<keyword evidence="4 5" id="KW-0949">S-adenosyl-L-methionine</keyword>
<dbReference type="Proteomes" id="UP000000248">
    <property type="component" value="Chromosome"/>
</dbReference>
<dbReference type="AlphaFoldDB" id="A5EVK0"/>
<comment type="pathway">
    <text evidence="5">Cofactor biosynthesis; ubiquinone biosynthesis.</text>
</comment>
<dbReference type="EC" id="2.1.1.222" evidence="5"/>
<proteinExistence type="inferred from homology"/>
<keyword evidence="6" id="KW-0830">Ubiquinone</keyword>
<dbReference type="eggNOG" id="COG2227">
    <property type="taxonomic scope" value="Bacteria"/>
</dbReference>
<dbReference type="InterPro" id="IPR029063">
    <property type="entry name" value="SAM-dependent_MTases_sf"/>
</dbReference>
<dbReference type="NCBIfam" id="TIGR01983">
    <property type="entry name" value="UbiG"/>
    <property type="match status" value="1"/>
</dbReference>
<comment type="similarity">
    <text evidence="5">Belongs to the methyltransferase superfamily. UbiG/COQ3 family.</text>
</comment>
<dbReference type="KEGG" id="dno:DNO_0538"/>
<evidence type="ECO:0000256" key="4">
    <source>
        <dbReference type="ARBA" id="ARBA00022691"/>
    </source>
</evidence>
<accession>A5EVK0</accession>
<feature type="binding site" evidence="5">
    <location>
        <position position="55"/>
    </location>
    <ligand>
        <name>S-adenosyl-L-methionine</name>
        <dbReference type="ChEBI" id="CHEBI:59789"/>
    </ligand>
</feature>
<dbReference type="HAMAP" id="MF_00472">
    <property type="entry name" value="UbiG"/>
    <property type="match status" value="1"/>
</dbReference>
<feature type="binding site" evidence="5">
    <location>
        <position position="36"/>
    </location>
    <ligand>
        <name>S-adenosyl-L-methionine</name>
        <dbReference type="ChEBI" id="CHEBI:59789"/>
    </ligand>
</feature>
<dbReference type="EMBL" id="CP000513">
    <property type="protein sequence ID" value="ABQ13865.1"/>
    <property type="molecule type" value="Genomic_DNA"/>
</dbReference>
<dbReference type="GO" id="GO:0102208">
    <property type="term" value="F:2-polyprenyl-6-hydroxyphenol methylase activity"/>
    <property type="evidence" value="ECO:0007669"/>
    <property type="project" value="UniProtKB-EC"/>
</dbReference>
<dbReference type="RefSeq" id="WP_012030872.1">
    <property type="nucleotide sequence ID" value="NC_009446.1"/>
</dbReference>
<dbReference type="HOGENOM" id="CLU_042432_4_0_6"/>
<dbReference type="CDD" id="cd02440">
    <property type="entry name" value="AdoMet_MTases"/>
    <property type="match status" value="1"/>
</dbReference>
<comment type="catalytic activity">
    <reaction evidence="5">
        <text>a 3-(all-trans-polyprenyl)benzene-1,2-diol + S-adenosyl-L-methionine = a 2-methoxy-6-(all-trans-polyprenyl)phenol + S-adenosyl-L-homocysteine + H(+)</text>
        <dbReference type="Rhea" id="RHEA:31411"/>
        <dbReference type="Rhea" id="RHEA-COMP:9550"/>
        <dbReference type="Rhea" id="RHEA-COMP:9551"/>
        <dbReference type="ChEBI" id="CHEBI:15378"/>
        <dbReference type="ChEBI" id="CHEBI:57856"/>
        <dbReference type="ChEBI" id="CHEBI:59789"/>
        <dbReference type="ChEBI" id="CHEBI:62729"/>
        <dbReference type="ChEBI" id="CHEBI:62731"/>
        <dbReference type="EC" id="2.1.1.222"/>
    </reaction>
</comment>
<dbReference type="Pfam" id="PF13489">
    <property type="entry name" value="Methyltransf_23"/>
    <property type="match status" value="1"/>
</dbReference>
<organism evidence="6 7">
    <name type="scientific">Dichelobacter nodosus (strain VCS1703A)</name>
    <dbReference type="NCBI Taxonomy" id="246195"/>
    <lineage>
        <taxon>Bacteria</taxon>
        <taxon>Pseudomonadati</taxon>
        <taxon>Pseudomonadota</taxon>
        <taxon>Gammaproteobacteria</taxon>
        <taxon>Cardiobacteriales</taxon>
        <taxon>Cardiobacteriaceae</taxon>
        <taxon>Dichelobacter</taxon>
    </lineage>
</organism>
<keyword evidence="1 5" id="KW-0489">Methyltransferase</keyword>
<name>A5EVK0_DICNV</name>
<comment type="catalytic activity">
    <reaction evidence="5">
        <text>a 3-demethylubiquinol + S-adenosyl-L-methionine = a ubiquinol + S-adenosyl-L-homocysteine + H(+)</text>
        <dbReference type="Rhea" id="RHEA:44380"/>
        <dbReference type="Rhea" id="RHEA-COMP:9566"/>
        <dbReference type="Rhea" id="RHEA-COMP:10914"/>
        <dbReference type="ChEBI" id="CHEBI:15378"/>
        <dbReference type="ChEBI" id="CHEBI:17976"/>
        <dbReference type="ChEBI" id="CHEBI:57856"/>
        <dbReference type="ChEBI" id="CHEBI:59789"/>
        <dbReference type="ChEBI" id="CHEBI:84422"/>
        <dbReference type="EC" id="2.1.1.64"/>
    </reaction>
</comment>
<evidence type="ECO:0000256" key="3">
    <source>
        <dbReference type="ARBA" id="ARBA00022688"/>
    </source>
</evidence>
<dbReference type="SUPFAM" id="SSF53335">
    <property type="entry name" value="S-adenosyl-L-methionine-dependent methyltransferases"/>
    <property type="match status" value="1"/>
</dbReference>
<evidence type="ECO:0000256" key="2">
    <source>
        <dbReference type="ARBA" id="ARBA00022679"/>
    </source>
</evidence>
<dbReference type="UniPathway" id="UPA00232"/>
<dbReference type="InterPro" id="IPR010233">
    <property type="entry name" value="UbiG_MeTrfase"/>
</dbReference>
<gene>
    <name evidence="5 6" type="primary">ubiG</name>
    <name evidence="6" type="ordered locus">DNO_0538</name>
</gene>
<keyword evidence="7" id="KW-1185">Reference proteome</keyword>
<sequence length="231" mass="25980">MSSLNNAHIESFDQYGAHFWDENGAYRTLHHINPVRVDFIKQFIKLNQKTILDIGCGGGLLSEALAREGAQVFGIDLSSSMIAAAEHHLSGQNLAINYRQISSHDCCAQNEQYDHIVCMEMLEHVANPAAILRDIYALLRPNGFAFLSTVNRNKRAFFKMIVLAEYLTKLVPRGTHHYADFIRPHELVTMAERAGLSAVALSGMTYHPLRKSAHLSRHLNTHYLLAVQKKS</sequence>
<dbReference type="PANTHER" id="PTHR43464">
    <property type="entry name" value="METHYLTRANSFERASE"/>
    <property type="match status" value="1"/>
</dbReference>
<feature type="binding site" evidence="5">
    <location>
        <position position="119"/>
    </location>
    <ligand>
        <name>S-adenosyl-L-methionine</name>
        <dbReference type="ChEBI" id="CHEBI:59789"/>
    </ligand>
</feature>
<dbReference type="Gene3D" id="3.40.50.150">
    <property type="entry name" value="Vaccinia Virus protein VP39"/>
    <property type="match status" value="1"/>
</dbReference>
<evidence type="ECO:0000256" key="5">
    <source>
        <dbReference type="HAMAP-Rule" id="MF_00472"/>
    </source>
</evidence>
<comment type="function">
    <text evidence="5">O-methyltransferase that catalyzes the 2 O-methylation steps in the ubiquinone biosynthetic pathway.</text>
</comment>
<dbReference type="EC" id="2.1.1.64" evidence="5"/>
<dbReference type="GO" id="GO:0032259">
    <property type="term" value="P:methylation"/>
    <property type="evidence" value="ECO:0007669"/>
    <property type="project" value="UniProtKB-KW"/>
</dbReference>
<evidence type="ECO:0000256" key="1">
    <source>
        <dbReference type="ARBA" id="ARBA00022603"/>
    </source>
</evidence>
<dbReference type="OrthoDB" id="9801538at2"/>
<dbReference type="STRING" id="246195.DNO_0538"/>
<dbReference type="GO" id="GO:0010420">
    <property type="term" value="F:polyprenyldihydroxybenzoate methyltransferase activity"/>
    <property type="evidence" value="ECO:0007669"/>
    <property type="project" value="InterPro"/>
</dbReference>